<dbReference type="InterPro" id="IPR029055">
    <property type="entry name" value="Ntn_hydrolases_N"/>
</dbReference>
<reference evidence="2" key="1">
    <citation type="submission" date="2018-05" db="EMBL/GenBank/DDBJ databases">
        <authorList>
            <person name="Lanie J.A."/>
            <person name="Ng W.-L."/>
            <person name="Kazmierczak K.M."/>
            <person name="Andrzejewski T.M."/>
            <person name="Davidsen T.M."/>
            <person name="Wayne K.J."/>
            <person name="Tettelin H."/>
            <person name="Glass J.I."/>
            <person name="Rusch D."/>
            <person name="Podicherti R."/>
            <person name="Tsui H.-C.T."/>
            <person name="Winkler M.E."/>
        </authorList>
    </citation>
    <scope>NUCLEOTIDE SEQUENCE</scope>
</reference>
<proteinExistence type="predicted"/>
<dbReference type="PRINTS" id="PR01210">
    <property type="entry name" value="GGTRANSPTASE"/>
</dbReference>
<dbReference type="InterPro" id="IPR043138">
    <property type="entry name" value="GGT_lsub"/>
</dbReference>
<feature type="compositionally biased region" description="Polar residues" evidence="1">
    <location>
        <begin position="435"/>
        <end position="449"/>
    </location>
</feature>
<dbReference type="InterPro" id="IPR043137">
    <property type="entry name" value="GGT_ssub_C"/>
</dbReference>
<organism evidence="2">
    <name type="scientific">marine metagenome</name>
    <dbReference type="NCBI Taxonomy" id="408172"/>
    <lineage>
        <taxon>unclassified sequences</taxon>
        <taxon>metagenomes</taxon>
        <taxon>ecological metagenomes</taxon>
    </lineage>
</organism>
<dbReference type="PANTHER" id="PTHR43881">
    <property type="entry name" value="GAMMA-GLUTAMYLTRANSPEPTIDASE (AFU_ORTHOLOGUE AFUA_4G13580)"/>
    <property type="match status" value="1"/>
</dbReference>
<accession>A0A381UI76</accession>
<evidence type="ECO:0008006" key="3">
    <source>
        <dbReference type="Google" id="ProtNLM"/>
    </source>
</evidence>
<dbReference type="EMBL" id="UINC01006358">
    <property type="protein sequence ID" value="SVA27047.1"/>
    <property type="molecule type" value="Genomic_DNA"/>
</dbReference>
<feature type="region of interest" description="Disordered" evidence="1">
    <location>
        <begin position="424"/>
        <end position="450"/>
    </location>
</feature>
<dbReference type="PANTHER" id="PTHR43881:SF1">
    <property type="entry name" value="GAMMA-GLUTAMYLTRANSPEPTIDASE (AFU_ORTHOLOGUE AFUA_4G13580)"/>
    <property type="match status" value="1"/>
</dbReference>
<dbReference type="Gene3D" id="1.10.246.130">
    <property type="match status" value="1"/>
</dbReference>
<dbReference type="Gene3D" id="3.60.20.40">
    <property type="match status" value="1"/>
</dbReference>
<evidence type="ECO:0000256" key="1">
    <source>
        <dbReference type="SAM" id="MobiDB-lite"/>
    </source>
</evidence>
<evidence type="ECO:0000313" key="2">
    <source>
        <dbReference type="EMBL" id="SVA27047.1"/>
    </source>
</evidence>
<dbReference type="AlphaFoldDB" id="A0A381UI76"/>
<name>A0A381UI76_9ZZZZ</name>
<sequence>MYLSPRIHRQLKCNAVSFTRRLVSFVILALLLPSTVGAQRTIKPVLHGTHWVAITGKPLGATAGATIFQRGGNAVDAACAMLGATSTMWDTLGWGGETQALIYDPNEKKVIGINGLGVAPTGATAEFFKQLDLEYPPATGPLAAVTPGTPGALMVMLAEWGTMSLADVLGPSIEMADGYAIEAAAANNLESNKDLFKEWGHHSTSVFLPHLGEEREAPYPGEIFRQPSLAETLRKLVEAEEEALAAGKNRKEAIYAAYERFYKGDIAEEFARGAQEVGGLITADDLANWEVKIEEPVMTTYKGVEVYKLTHWVQGPVMLQALNILENFDLQAMGYNSTRYIHSLYQTMNLAFADRDFYYGDPYFLPEEPIKGLLSKEYAQQRANEINWEANDPNVKPGDPYPFQGSTNPYLDLLEQWNGSGEEVPGNIAHRDTRSMTPAYTNDDTNEWGTNGPFGDDFFRGTTSVQAADENGWIVSITPSGAWIPAVIAGETGIGMSQRMQSFVVNPAENPFNVVEPGKRPRATLTPGMAIKDGQPYLSFAVQGGDGQDQNLLQFFLNMVEWDMNVQQAVEAANINSSQMKGSFAEHPSEPGAILVREDTPPWVLTDLRNMGYDISTSPRTSGPINAIFFDIRNRTMWGGSSNHGEDYGIAWE</sequence>
<dbReference type="Pfam" id="PF01019">
    <property type="entry name" value="G_glu_transpept"/>
    <property type="match status" value="1"/>
</dbReference>
<gene>
    <name evidence="2" type="ORF">METZ01_LOCUS79901</name>
</gene>
<protein>
    <recommendedName>
        <fullName evidence="3">Gamma-glutamyltransferase</fullName>
    </recommendedName>
</protein>
<dbReference type="SUPFAM" id="SSF56235">
    <property type="entry name" value="N-terminal nucleophile aminohydrolases (Ntn hydrolases)"/>
    <property type="match status" value="1"/>
</dbReference>
<dbReference type="InterPro" id="IPR052896">
    <property type="entry name" value="GGT-like_enzyme"/>
</dbReference>